<comment type="similarity">
    <text evidence="1">Belongs to the sigma-70 factor family.</text>
</comment>
<name>A0A078KK45_9FIRM</name>
<dbReference type="EMBL" id="LM995447">
    <property type="protein sequence ID" value="CDZ24041.1"/>
    <property type="molecule type" value="Genomic_DNA"/>
</dbReference>
<dbReference type="InterPro" id="IPR013325">
    <property type="entry name" value="RNA_pol_sigma_r2"/>
</dbReference>
<keyword evidence="4" id="KW-0731">Sigma factor</keyword>
<dbReference type="STRING" id="29343.CCDG5_0922"/>
<dbReference type="InterPro" id="IPR016371">
    <property type="entry name" value="RNA_pol_sigma-H_factor"/>
</dbReference>
<dbReference type="PANTHER" id="PTHR30385">
    <property type="entry name" value="SIGMA FACTOR F FLAGELLAR"/>
    <property type="match status" value="1"/>
</dbReference>
<feature type="domain" description="RNA polymerase sigma-70" evidence="8">
    <location>
        <begin position="55"/>
        <end position="68"/>
    </location>
</feature>
<evidence type="ECO:0000256" key="5">
    <source>
        <dbReference type="ARBA" id="ARBA00023125"/>
    </source>
</evidence>
<dbReference type="AlphaFoldDB" id="A0A078KK45"/>
<evidence type="ECO:0000256" key="7">
    <source>
        <dbReference type="ARBA" id="ARBA00024701"/>
    </source>
</evidence>
<evidence type="ECO:0000256" key="2">
    <source>
        <dbReference type="ARBA" id="ARBA00021245"/>
    </source>
</evidence>
<dbReference type="PATRIC" id="fig|29343.3.peg.974"/>
<dbReference type="PANTHER" id="PTHR30385:SF1">
    <property type="entry name" value="RNA POLYMERASE SIGMA-H FACTOR"/>
    <property type="match status" value="1"/>
</dbReference>
<evidence type="ECO:0000313" key="10">
    <source>
        <dbReference type="Proteomes" id="UP000032431"/>
    </source>
</evidence>
<dbReference type="Gene3D" id="1.10.10.10">
    <property type="entry name" value="Winged helix-like DNA-binding domain superfamily/Winged helix DNA-binding domain"/>
    <property type="match status" value="1"/>
</dbReference>
<dbReference type="Gene3D" id="1.20.120.1810">
    <property type="match status" value="1"/>
</dbReference>
<accession>A0A078KK45</accession>
<evidence type="ECO:0000313" key="9">
    <source>
        <dbReference type="EMBL" id="CDZ24041.1"/>
    </source>
</evidence>
<dbReference type="PROSITE" id="PS00715">
    <property type="entry name" value="SIGMA70_1"/>
    <property type="match status" value="1"/>
</dbReference>
<reference evidence="10" key="1">
    <citation type="submission" date="2014-07" db="EMBL/GenBank/DDBJ databases">
        <authorList>
            <person name="Wibberg D."/>
        </authorList>
    </citation>
    <scope>NUCLEOTIDE SEQUENCE [LARGE SCALE GENOMIC DNA]</scope>
    <source>
        <strain evidence="10">DG5</strain>
    </source>
</reference>
<dbReference type="InterPro" id="IPR007627">
    <property type="entry name" value="RNA_pol_sigma70_r2"/>
</dbReference>
<sequence length="187" mass="21367">MKSMKNSVLDDKDENLAFRAQNGDETALSAIFERFEPYIRFYSAQYKCSGVDFDDLVQEGGIGLVSAVRFFKSDAGAAFKTFACLCIRRQILSAMRNASKRDIISLDYVRNLNSNVENPEDVVIMRERISSVKDALLMRFTPFERKLFLLYIEGFSYKSIAKELKVCTKKVDNSLQSIKRRLGVLIN</sequence>
<evidence type="ECO:0000256" key="6">
    <source>
        <dbReference type="ARBA" id="ARBA00023163"/>
    </source>
</evidence>
<evidence type="ECO:0000259" key="8">
    <source>
        <dbReference type="PROSITE" id="PS00715"/>
    </source>
</evidence>
<evidence type="ECO:0000256" key="1">
    <source>
        <dbReference type="ARBA" id="ARBA00007788"/>
    </source>
</evidence>
<dbReference type="SUPFAM" id="SSF46894">
    <property type="entry name" value="C-terminal effector domain of the bipartite response regulators"/>
    <property type="match status" value="1"/>
</dbReference>
<evidence type="ECO:0000256" key="4">
    <source>
        <dbReference type="ARBA" id="ARBA00023082"/>
    </source>
</evidence>
<keyword evidence="3" id="KW-0805">Transcription regulation</keyword>
<proteinExistence type="inferred from homology"/>
<keyword evidence="10" id="KW-1185">Reference proteome</keyword>
<dbReference type="InterPro" id="IPR014284">
    <property type="entry name" value="RNA_pol_sigma-70_dom"/>
</dbReference>
<dbReference type="GO" id="GO:0006352">
    <property type="term" value="P:DNA-templated transcription initiation"/>
    <property type="evidence" value="ECO:0007669"/>
    <property type="project" value="InterPro"/>
</dbReference>
<comment type="function">
    <text evidence="7">Sigma factors are initiation factors that promote the attachment of RNA polymerase to specific initiation sites and are then released. Sigma-S contributes to the protection against external stress, thus playing a role in cellular fitness and survival.</text>
</comment>
<keyword evidence="6" id="KW-0804">Transcription</keyword>
<dbReference type="GO" id="GO:0016987">
    <property type="term" value="F:sigma factor activity"/>
    <property type="evidence" value="ECO:0007669"/>
    <property type="project" value="UniProtKB-KW"/>
</dbReference>
<dbReference type="GO" id="GO:0003677">
    <property type="term" value="F:DNA binding"/>
    <property type="evidence" value="ECO:0007669"/>
    <property type="project" value="UniProtKB-KW"/>
</dbReference>
<dbReference type="InterPro" id="IPR016032">
    <property type="entry name" value="Sig_transdc_resp-reg_C-effctor"/>
</dbReference>
<keyword evidence="5" id="KW-0238">DNA-binding</keyword>
<dbReference type="HOGENOM" id="CLU_090333_0_0_9"/>
<organism evidence="9 10">
    <name type="scientific">[Clostridium] cellulosi</name>
    <dbReference type="NCBI Taxonomy" id="29343"/>
    <lineage>
        <taxon>Bacteria</taxon>
        <taxon>Bacillati</taxon>
        <taxon>Bacillota</taxon>
        <taxon>Clostridia</taxon>
        <taxon>Eubacteriales</taxon>
        <taxon>Oscillospiraceae</taxon>
        <taxon>Oscillospiraceae incertae sedis</taxon>
    </lineage>
</organism>
<dbReference type="SUPFAM" id="SSF88946">
    <property type="entry name" value="Sigma2 domain of RNA polymerase sigma factors"/>
    <property type="match status" value="1"/>
</dbReference>
<gene>
    <name evidence="9" type="ORF">CCDG5_0922</name>
</gene>
<dbReference type="PIRSF" id="PIRSF002939">
    <property type="entry name" value="RNA_polymerase_sigma-H_factor"/>
    <property type="match status" value="1"/>
</dbReference>
<dbReference type="Proteomes" id="UP000032431">
    <property type="component" value="Chromosome I"/>
</dbReference>
<protein>
    <recommendedName>
        <fullName evidence="2">RNA polymerase sigma factor SigS</fullName>
    </recommendedName>
</protein>
<dbReference type="InterPro" id="IPR000943">
    <property type="entry name" value="RNA_pol_sigma70"/>
</dbReference>
<dbReference type="KEGG" id="ccel:CCDG5_0922"/>
<dbReference type="Pfam" id="PF04542">
    <property type="entry name" value="Sigma70_r2"/>
    <property type="match status" value="1"/>
</dbReference>
<evidence type="ECO:0000256" key="3">
    <source>
        <dbReference type="ARBA" id="ARBA00023015"/>
    </source>
</evidence>
<dbReference type="InterPro" id="IPR036388">
    <property type="entry name" value="WH-like_DNA-bd_sf"/>
</dbReference>
<dbReference type="NCBIfam" id="TIGR02937">
    <property type="entry name" value="sigma70-ECF"/>
    <property type="match status" value="1"/>
</dbReference>